<evidence type="ECO:0000259" key="1">
    <source>
        <dbReference type="PROSITE" id="PS51184"/>
    </source>
</evidence>
<dbReference type="Proteomes" id="UP000238823">
    <property type="component" value="Unassembled WGS sequence"/>
</dbReference>
<dbReference type="PANTHER" id="PTHR12461:SF105">
    <property type="entry name" value="HYPOXIA-INDUCIBLE FACTOR 1-ALPHA INHIBITOR"/>
    <property type="match status" value="1"/>
</dbReference>
<reference evidence="2 3" key="1">
    <citation type="submission" date="2018-03" db="EMBL/GenBank/DDBJ databases">
        <title>Draft Genome Sequences of the Obligatory Marine Myxobacteria Enhygromyxa salina SWB007.</title>
        <authorList>
            <person name="Poehlein A."/>
            <person name="Moghaddam J.A."/>
            <person name="Harms H."/>
            <person name="Alanjari M."/>
            <person name="Koenig G.M."/>
            <person name="Daniel R."/>
            <person name="Schaeberle T.F."/>
        </authorList>
    </citation>
    <scope>NUCLEOTIDE SEQUENCE [LARGE SCALE GENOMIC DNA]</scope>
    <source>
        <strain evidence="2 3">SWB007</strain>
    </source>
</reference>
<feature type="domain" description="JmjC" evidence="1">
    <location>
        <begin position="111"/>
        <end position="275"/>
    </location>
</feature>
<dbReference type="RefSeq" id="WP_146157793.1">
    <property type="nucleotide sequence ID" value="NZ_PVNL01000063.1"/>
</dbReference>
<proteinExistence type="predicted"/>
<dbReference type="PANTHER" id="PTHR12461">
    <property type="entry name" value="HYPOXIA-INDUCIBLE FACTOR 1 ALPHA INHIBITOR-RELATED"/>
    <property type="match status" value="1"/>
</dbReference>
<dbReference type="Gene3D" id="2.60.120.650">
    <property type="entry name" value="Cupin"/>
    <property type="match status" value="1"/>
</dbReference>
<protein>
    <recommendedName>
        <fullName evidence="1">JmjC domain-containing protein</fullName>
    </recommendedName>
</protein>
<comment type="caution">
    <text evidence="2">The sequence shown here is derived from an EMBL/GenBank/DDBJ whole genome shotgun (WGS) entry which is preliminary data.</text>
</comment>
<gene>
    <name evidence="2" type="ORF">ENSA7_33780</name>
</gene>
<dbReference type="SUPFAM" id="SSF51197">
    <property type="entry name" value="Clavaminate synthase-like"/>
    <property type="match status" value="1"/>
</dbReference>
<dbReference type="Pfam" id="PF13621">
    <property type="entry name" value="Cupin_8"/>
    <property type="match status" value="1"/>
</dbReference>
<dbReference type="OrthoDB" id="479699at2"/>
<evidence type="ECO:0000313" key="2">
    <source>
        <dbReference type="EMBL" id="PRQ06954.1"/>
    </source>
</evidence>
<sequence length="445" mass="48864">MSDPSSVIEAVDTVPALLEHVDAGRPALFDAALLGPRTTALVGSWSALCDAAEPWAIPVRPNYRDHRFAAFRDYLRTRSEPSLAGFGPLPAARVELRDYIEQAQARPDQTDPAVELRPSARLLEHLDGPAPLFEAMGLTRLHPGKTDDADAIVVYAYVAGADQSSDLHFDRDGRHVFNVQLIGRKRFVLFSPHAGPLLSPIMQFSGIRAREWSPSQRRDFLAYAGGCEVVLEPGWALYMPPFYWHHIDYLDAAAGLGFRVRPPDPGLQRVLDRLPANYLLQTIAAELLARDDEPARQCRAELEAFVDRGARSVAAAYEAACALQRRCLATLGVELCGGGSPVIDSLDFGAPLFRQFMAGLVDDAREPSLALAPELRFAPLDRGHVALVHGERSVPVPLALGRALLGRPRFDLDVLIAEHPEISATRWTRTITKLRERGFIVALDG</sequence>
<evidence type="ECO:0000313" key="3">
    <source>
        <dbReference type="Proteomes" id="UP000238823"/>
    </source>
</evidence>
<name>A0A2S9YPE2_9BACT</name>
<accession>A0A2S9YPE2</accession>
<dbReference type="AlphaFoldDB" id="A0A2S9YPE2"/>
<organism evidence="2 3">
    <name type="scientific">Enhygromyxa salina</name>
    <dbReference type="NCBI Taxonomy" id="215803"/>
    <lineage>
        <taxon>Bacteria</taxon>
        <taxon>Pseudomonadati</taxon>
        <taxon>Myxococcota</taxon>
        <taxon>Polyangia</taxon>
        <taxon>Nannocystales</taxon>
        <taxon>Nannocystaceae</taxon>
        <taxon>Enhygromyxa</taxon>
    </lineage>
</organism>
<dbReference type="InterPro" id="IPR003347">
    <property type="entry name" value="JmjC_dom"/>
</dbReference>
<dbReference type="PROSITE" id="PS51184">
    <property type="entry name" value="JMJC"/>
    <property type="match status" value="1"/>
</dbReference>
<dbReference type="EMBL" id="PVNL01000063">
    <property type="protein sequence ID" value="PRQ06954.1"/>
    <property type="molecule type" value="Genomic_DNA"/>
</dbReference>
<dbReference type="InterPro" id="IPR041667">
    <property type="entry name" value="Cupin_8"/>
</dbReference>